<dbReference type="PROSITE" id="PS52016">
    <property type="entry name" value="TONB_DEPENDENT_REC_3"/>
    <property type="match status" value="1"/>
</dbReference>
<keyword evidence="2 11" id="KW-0813">Transport</keyword>
<keyword evidence="9 11" id="KW-0472">Membrane</keyword>
<dbReference type="AlphaFoldDB" id="F3L1T4"/>
<dbReference type="eggNOG" id="COG1629">
    <property type="taxonomic scope" value="Bacteria"/>
</dbReference>
<evidence type="ECO:0000313" key="13">
    <source>
        <dbReference type="EMBL" id="EGG29696.1"/>
    </source>
</evidence>
<name>F3L1T4_9GAMM</name>
<dbReference type="InterPro" id="IPR036942">
    <property type="entry name" value="Beta-barrel_TonB_sf"/>
</dbReference>
<evidence type="ECO:0000256" key="12">
    <source>
        <dbReference type="RuleBase" id="RU003357"/>
    </source>
</evidence>
<keyword evidence="3 11" id="KW-1134">Transmembrane beta strand</keyword>
<keyword evidence="6" id="KW-0408">Iron</keyword>
<evidence type="ECO:0000256" key="1">
    <source>
        <dbReference type="ARBA" id="ARBA00004571"/>
    </source>
</evidence>
<keyword evidence="10 11" id="KW-0998">Cell outer membrane</keyword>
<keyword evidence="14" id="KW-1185">Reference proteome</keyword>
<evidence type="ECO:0000256" key="8">
    <source>
        <dbReference type="ARBA" id="ARBA00023077"/>
    </source>
</evidence>
<dbReference type="STRING" id="2518989.IMCC3088_1424"/>
<dbReference type="PANTHER" id="PTHR32552:SF81">
    <property type="entry name" value="TONB-DEPENDENT OUTER MEMBRANE RECEPTOR"/>
    <property type="match status" value="1"/>
</dbReference>
<evidence type="ECO:0000256" key="3">
    <source>
        <dbReference type="ARBA" id="ARBA00022452"/>
    </source>
</evidence>
<dbReference type="GO" id="GO:0006826">
    <property type="term" value="P:iron ion transport"/>
    <property type="evidence" value="ECO:0007669"/>
    <property type="project" value="UniProtKB-KW"/>
</dbReference>
<evidence type="ECO:0000256" key="6">
    <source>
        <dbReference type="ARBA" id="ARBA00023004"/>
    </source>
</evidence>
<evidence type="ECO:0000256" key="9">
    <source>
        <dbReference type="ARBA" id="ARBA00023136"/>
    </source>
</evidence>
<evidence type="ECO:0000256" key="11">
    <source>
        <dbReference type="PROSITE-ProRule" id="PRU01360"/>
    </source>
</evidence>
<keyword evidence="7" id="KW-0406">Ion transport</keyword>
<dbReference type="InterPro" id="IPR012910">
    <property type="entry name" value="Plug_dom"/>
</dbReference>
<dbReference type="InterPro" id="IPR039426">
    <property type="entry name" value="TonB-dep_rcpt-like"/>
</dbReference>
<dbReference type="SUPFAM" id="SSF56935">
    <property type="entry name" value="Porins"/>
    <property type="match status" value="1"/>
</dbReference>
<dbReference type="PANTHER" id="PTHR32552">
    <property type="entry name" value="FERRICHROME IRON RECEPTOR-RELATED"/>
    <property type="match status" value="1"/>
</dbReference>
<dbReference type="EMBL" id="AEIG01000035">
    <property type="protein sequence ID" value="EGG29696.1"/>
    <property type="molecule type" value="Genomic_DNA"/>
</dbReference>
<keyword evidence="5 11" id="KW-0812">Transmembrane</keyword>
<evidence type="ECO:0000256" key="5">
    <source>
        <dbReference type="ARBA" id="ARBA00022692"/>
    </source>
</evidence>
<dbReference type="GO" id="GO:0009279">
    <property type="term" value="C:cell outer membrane"/>
    <property type="evidence" value="ECO:0007669"/>
    <property type="project" value="UniProtKB-SubCell"/>
</dbReference>
<accession>F3L1T4</accession>
<comment type="caution">
    <text evidence="13">The sequence shown here is derived from an EMBL/GenBank/DDBJ whole genome shotgun (WGS) entry which is preliminary data.</text>
</comment>
<gene>
    <name evidence="13" type="ORF">IMCC3088_1424</name>
</gene>
<keyword evidence="8 12" id="KW-0798">TonB box</keyword>
<organism evidence="13 14">
    <name type="scientific">Aequoribacter fuscus</name>
    <dbReference type="NCBI Taxonomy" id="2518989"/>
    <lineage>
        <taxon>Bacteria</taxon>
        <taxon>Pseudomonadati</taxon>
        <taxon>Pseudomonadota</taxon>
        <taxon>Gammaproteobacteria</taxon>
        <taxon>Cellvibrionales</taxon>
        <taxon>Halieaceae</taxon>
        <taxon>Aequoribacter</taxon>
    </lineage>
</organism>
<evidence type="ECO:0000256" key="4">
    <source>
        <dbReference type="ARBA" id="ARBA00022496"/>
    </source>
</evidence>
<evidence type="ECO:0000256" key="10">
    <source>
        <dbReference type="ARBA" id="ARBA00023237"/>
    </source>
</evidence>
<evidence type="ECO:0000256" key="2">
    <source>
        <dbReference type="ARBA" id="ARBA00022448"/>
    </source>
</evidence>
<dbReference type="OrthoDB" id="7051185at2"/>
<reference evidence="13 14" key="1">
    <citation type="journal article" date="2011" name="J. Bacteriol.">
        <title>Genome sequence of strain IMCC3088, a proteorhodopsin-containing marine bacterium belonging to the OM60/NOR5 clade.</title>
        <authorList>
            <person name="Jang Y."/>
            <person name="Oh H.M."/>
            <person name="Kang I."/>
            <person name="Lee K."/>
            <person name="Yang S.J."/>
            <person name="Cho J.C."/>
        </authorList>
    </citation>
    <scope>NUCLEOTIDE SEQUENCE [LARGE SCALE GENOMIC DNA]</scope>
    <source>
        <strain evidence="13 14">IMCC3088</strain>
    </source>
</reference>
<dbReference type="Gene3D" id="2.40.170.20">
    <property type="entry name" value="TonB-dependent receptor, beta-barrel domain"/>
    <property type="match status" value="2"/>
</dbReference>
<dbReference type="Proteomes" id="UP000005615">
    <property type="component" value="Unassembled WGS sequence"/>
</dbReference>
<keyword evidence="4" id="KW-0410">Iron transport</keyword>
<dbReference type="Pfam" id="PF07715">
    <property type="entry name" value="Plug"/>
    <property type="match status" value="1"/>
</dbReference>
<proteinExistence type="inferred from homology"/>
<dbReference type="RefSeq" id="WP_009575721.1">
    <property type="nucleotide sequence ID" value="NZ_AEIG01000035.1"/>
</dbReference>
<comment type="similarity">
    <text evidence="11 12">Belongs to the TonB-dependent receptor family.</text>
</comment>
<dbReference type="InterPro" id="IPR000531">
    <property type="entry name" value="Beta-barrel_TonB"/>
</dbReference>
<comment type="subcellular location">
    <subcellularLocation>
        <location evidence="1 11">Cell outer membrane</location>
        <topology evidence="1 11">Multi-pass membrane protein</topology>
    </subcellularLocation>
</comment>
<dbReference type="Pfam" id="PF00593">
    <property type="entry name" value="TonB_dep_Rec_b-barrel"/>
    <property type="match status" value="1"/>
</dbReference>
<evidence type="ECO:0000256" key="7">
    <source>
        <dbReference type="ARBA" id="ARBA00023065"/>
    </source>
</evidence>
<evidence type="ECO:0000313" key="14">
    <source>
        <dbReference type="Proteomes" id="UP000005615"/>
    </source>
</evidence>
<keyword evidence="13" id="KW-0675">Receptor</keyword>
<sequence length="852" mass="90701">MKSNKLKILSIAVPLALSSTFSQAQGALEEIIVTASKRAQTLQEVPIAVTVTSAETIEQAEIRDVLDLQSVVPSLRVSQLQNSNQTTFIIRGFGNGANNPGIEPSVAVFVDGVYRSRAQSQISDLPKLERIEVLRGPQSTLFGKNASAGVVSVVTAAPTYEPEGYIELGLGNYNNKTAKGYYSTGLSDTVAMSVSGSVNKRDGYADNLTTGNDVSDRDRWGVRADLLIEPSDTSRIRIIADYDELDEICCTVGNVVNGPTGAAVVALGGALDAENPFSYDVYYNNDSINIAKNSGVTINAEFDFGGFDLTSITAYRDSFLNQPFSDVDYGGADLIGNQPTSTDIQTFTQELRISGSTDKTDWVAGIFYFDEDIDYRNGLDFGTAFSGYVDILTGGAGTVLGLEAVLGYAPGTFHNGVAVREYAKQSNQATSIFGQMDIALNDRLTATVGLSYIQDEKDTSLRQENSDAFSKLDLDGLDGLNALVGFTLAQQFPLVFGGLPFSAENVGLVTSTPEGAAGFLQLQQGVVAGVSALDLSDPSQNPLLGLQALQFLPQLLGYPNAGNSGTSDDSKVTYTARLAYDWTESINVYASLSTGYKATSWNLSRDSRPTAAEVSALTAAGATLPANLVVGTRLAGPEESEVFELGLKGAFDWGFVNVAVFDQTIEGFQSNTFTGAAFALANAGSQSAQGLEIDLAYNATESLTLAFSGVFLDPKYDSFKGSALGDISGTQPGGIHEQSLSLAATYNFQWSGYEGYVRADYQYESEVDIQDGGALDPSFATLNAVGAATREMNVVNASAGMDIDGWEVSVWARNLFNDEYLMTNFPSVAQAGSFNGYPSPPRTFGLNVRKNF</sequence>
<protein>
    <submittedName>
        <fullName evidence="13">TonB-dependent receptor</fullName>
    </submittedName>
</protein>
<dbReference type="eggNOG" id="COG4773">
    <property type="taxonomic scope" value="Bacteria"/>
</dbReference>